<gene>
    <name evidence="1" type="ORF">CYY_010169</name>
</gene>
<name>A0A8J4UVC3_9MYCE</name>
<evidence type="ECO:0000313" key="1">
    <source>
        <dbReference type="EMBL" id="KAF2068505.1"/>
    </source>
</evidence>
<reference evidence="1" key="1">
    <citation type="submission" date="2020-01" db="EMBL/GenBank/DDBJ databases">
        <title>Development of genomics and gene disruption for Polysphondylium violaceum indicates a role for the polyketide synthase stlB in stalk morphogenesis.</title>
        <authorList>
            <person name="Narita B."/>
            <person name="Kawabe Y."/>
            <person name="Kin K."/>
            <person name="Saito T."/>
            <person name="Gibbs R."/>
            <person name="Kuspa A."/>
            <person name="Muzny D."/>
            <person name="Queller D."/>
            <person name="Richards S."/>
            <person name="Strassman J."/>
            <person name="Sucgang R."/>
            <person name="Worley K."/>
            <person name="Schaap P."/>
        </authorList>
    </citation>
    <scope>NUCLEOTIDE SEQUENCE</scope>
    <source>
        <strain evidence="1">QSvi11</strain>
    </source>
</reference>
<organism evidence="1 2">
    <name type="scientific">Polysphondylium violaceum</name>
    <dbReference type="NCBI Taxonomy" id="133409"/>
    <lineage>
        <taxon>Eukaryota</taxon>
        <taxon>Amoebozoa</taxon>
        <taxon>Evosea</taxon>
        <taxon>Eumycetozoa</taxon>
        <taxon>Dictyostelia</taxon>
        <taxon>Dictyosteliales</taxon>
        <taxon>Dictyosteliaceae</taxon>
        <taxon>Polysphondylium</taxon>
    </lineage>
</organism>
<keyword evidence="2" id="KW-1185">Reference proteome</keyword>
<comment type="caution">
    <text evidence="1">The sequence shown here is derived from an EMBL/GenBank/DDBJ whole genome shotgun (WGS) entry which is preliminary data.</text>
</comment>
<proteinExistence type="predicted"/>
<accession>A0A8J4UVC3</accession>
<evidence type="ECO:0000313" key="2">
    <source>
        <dbReference type="Proteomes" id="UP000695562"/>
    </source>
</evidence>
<sequence length="97" mass="11155">MSVTSCLVDLFAFRLTWRPSRCESFLPKTPSASSNNALHSQARHFVVQWLLNEDFIDQDKLDYLMERKLIGPTTFFTMAKHQSRHQPPSSTRLSPSA</sequence>
<dbReference type="Proteomes" id="UP000695562">
    <property type="component" value="Unassembled WGS sequence"/>
</dbReference>
<protein>
    <submittedName>
        <fullName evidence="1">Uncharacterized protein</fullName>
    </submittedName>
</protein>
<dbReference type="EMBL" id="AJWJ01000955">
    <property type="protein sequence ID" value="KAF2068505.1"/>
    <property type="molecule type" value="Genomic_DNA"/>
</dbReference>
<dbReference type="AlphaFoldDB" id="A0A8J4UVC3"/>